<evidence type="ECO:0000256" key="6">
    <source>
        <dbReference type="ARBA" id="ARBA00023316"/>
    </source>
</evidence>
<dbReference type="InterPro" id="IPR004391">
    <property type="entry name" value="Glu_race"/>
</dbReference>
<dbReference type="GO" id="GO:0008881">
    <property type="term" value="F:glutamate racemase activity"/>
    <property type="evidence" value="ECO:0007669"/>
    <property type="project" value="UniProtKB-EC"/>
</dbReference>
<dbReference type="EMBL" id="JAVRHR010000001">
    <property type="protein sequence ID" value="MDT0605594.1"/>
    <property type="molecule type" value="Genomic_DNA"/>
</dbReference>
<dbReference type="Gene3D" id="3.40.50.1860">
    <property type="match status" value="2"/>
</dbReference>
<feature type="binding site" evidence="7">
    <location>
        <begin position="183"/>
        <end position="184"/>
    </location>
    <ligand>
        <name>substrate</name>
    </ligand>
</feature>
<evidence type="ECO:0000256" key="2">
    <source>
        <dbReference type="ARBA" id="ARBA00013090"/>
    </source>
</evidence>
<dbReference type="Pfam" id="PF01177">
    <property type="entry name" value="Asp_Glu_race"/>
    <property type="match status" value="1"/>
</dbReference>
<feature type="active site" description="Proton donor/acceptor" evidence="7">
    <location>
        <position position="182"/>
    </location>
</feature>
<evidence type="ECO:0000256" key="3">
    <source>
        <dbReference type="ARBA" id="ARBA00022960"/>
    </source>
</evidence>
<dbReference type="InterPro" id="IPR018187">
    <property type="entry name" value="Asp/Glu_racemase_AS_1"/>
</dbReference>
<dbReference type="Proteomes" id="UP001255246">
    <property type="component" value="Unassembled WGS sequence"/>
</dbReference>
<dbReference type="InterPro" id="IPR033134">
    <property type="entry name" value="Asp/Glu_racemase_AS_2"/>
</dbReference>
<dbReference type="InterPro" id="IPR015942">
    <property type="entry name" value="Asp/Glu/hydantoin_racemase"/>
</dbReference>
<reference evidence="8 9" key="1">
    <citation type="submission" date="2023-09" db="EMBL/GenBank/DDBJ databases">
        <authorList>
            <person name="Rey-Velasco X."/>
        </authorList>
    </citation>
    <scope>NUCLEOTIDE SEQUENCE [LARGE SCALE GENOMIC DNA]</scope>
    <source>
        <strain evidence="8 9">F388</strain>
    </source>
</reference>
<dbReference type="PANTHER" id="PTHR21198:SF2">
    <property type="entry name" value="GLUTAMATE RACEMASE"/>
    <property type="match status" value="1"/>
</dbReference>
<dbReference type="SUPFAM" id="SSF53681">
    <property type="entry name" value="Aspartate/glutamate racemase"/>
    <property type="match status" value="2"/>
</dbReference>
<dbReference type="NCBIfam" id="TIGR00067">
    <property type="entry name" value="glut_race"/>
    <property type="match status" value="1"/>
</dbReference>
<dbReference type="PANTHER" id="PTHR21198">
    <property type="entry name" value="GLUTAMATE RACEMASE"/>
    <property type="match status" value="1"/>
</dbReference>
<feature type="binding site" evidence="7">
    <location>
        <begin position="9"/>
        <end position="10"/>
    </location>
    <ligand>
        <name>substrate</name>
    </ligand>
</feature>
<dbReference type="InterPro" id="IPR001920">
    <property type="entry name" value="Asp/Glu_race"/>
</dbReference>
<keyword evidence="9" id="KW-1185">Reference proteome</keyword>
<comment type="pathway">
    <text evidence="7">Cell wall biogenesis; peptidoglycan biosynthesis.</text>
</comment>
<evidence type="ECO:0000256" key="1">
    <source>
        <dbReference type="ARBA" id="ARBA00001602"/>
    </source>
</evidence>
<comment type="similarity">
    <text evidence="7">Belongs to the aspartate/glutamate racemases family.</text>
</comment>
<dbReference type="EC" id="5.1.1.3" evidence="2 7"/>
<comment type="catalytic activity">
    <reaction evidence="1 7">
        <text>L-glutamate = D-glutamate</text>
        <dbReference type="Rhea" id="RHEA:12813"/>
        <dbReference type="ChEBI" id="CHEBI:29985"/>
        <dbReference type="ChEBI" id="CHEBI:29986"/>
        <dbReference type="EC" id="5.1.1.3"/>
    </reaction>
</comment>
<protein>
    <recommendedName>
        <fullName evidence="2 7">Glutamate racemase</fullName>
        <ecNumber evidence="2 7">5.1.1.3</ecNumber>
    </recommendedName>
</protein>
<name>A0ABU3A6J7_9FLAO</name>
<proteinExistence type="inferred from homology"/>
<comment type="function">
    <text evidence="7">Provides the (R)-glutamate required for cell wall biosynthesis.</text>
</comment>
<dbReference type="PROSITE" id="PS00923">
    <property type="entry name" value="ASP_GLU_RACEMASE_1"/>
    <property type="match status" value="1"/>
</dbReference>
<comment type="caution">
    <text evidence="8">The sequence shown here is derived from an EMBL/GenBank/DDBJ whole genome shotgun (WGS) entry which is preliminary data.</text>
</comment>
<gene>
    <name evidence="7 8" type="primary">murI</name>
    <name evidence="8" type="ORF">RM706_01045</name>
</gene>
<keyword evidence="6 7" id="KW-0961">Cell wall biogenesis/degradation</keyword>
<keyword evidence="3 7" id="KW-0133">Cell shape</keyword>
<evidence type="ECO:0000256" key="5">
    <source>
        <dbReference type="ARBA" id="ARBA00023235"/>
    </source>
</evidence>
<dbReference type="RefSeq" id="WP_311349165.1">
    <property type="nucleotide sequence ID" value="NZ_JAVRHR010000001.1"/>
</dbReference>
<evidence type="ECO:0000313" key="8">
    <source>
        <dbReference type="EMBL" id="MDT0605594.1"/>
    </source>
</evidence>
<dbReference type="HAMAP" id="MF_00258">
    <property type="entry name" value="Glu_racemase"/>
    <property type="match status" value="1"/>
</dbReference>
<feature type="binding site" evidence="7">
    <location>
        <begin position="73"/>
        <end position="74"/>
    </location>
    <ligand>
        <name>substrate</name>
    </ligand>
</feature>
<evidence type="ECO:0000313" key="9">
    <source>
        <dbReference type="Proteomes" id="UP001255246"/>
    </source>
</evidence>
<sequence>MNNPIGVFDSGVGGTSIWREIHGLLPKESTIYLADSKNAPYGEKSRDEIVELCIKNTELLLRKKCKIVVVACNTATTNAIDYLRSNYDIPFIGIEPAIKPAALRTKTKKVGVLATKGTLSSGLFYNTSKLYTEGIEIIEQEGKDLVKLIESGEVRSNEMKTLLQVYLKPMLLANIDCLVLGCTHYPYLIPILREILPNQVKIIDSGEAVARQTKIILEKNNLLNQENNQSIENIFYSNAASTKVLSSLLMENNYQVSQLDF</sequence>
<accession>A0ABU3A6J7</accession>
<dbReference type="PROSITE" id="PS00924">
    <property type="entry name" value="ASP_GLU_RACEMASE_2"/>
    <property type="match status" value="1"/>
</dbReference>
<keyword evidence="5 7" id="KW-0413">Isomerase</keyword>
<feature type="active site" description="Proton donor/acceptor" evidence="7">
    <location>
        <position position="72"/>
    </location>
</feature>
<evidence type="ECO:0000256" key="4">
    <source>
        <dbReference type="ARBA" id="ARBA00022984"/>
    </source>
</evidence>
<evidence type="ECO:0000256" key="7">
    <source>
        <dbReference type="HAMAP-Rule" id="MF_00258"/>
    </source>
</evidence>
<feature type="binding site" evidence="7">
    <location>
        <begin position="41"/>
        <end position="42"/>
    </location>
    <ligand>
        <name>substrate</name>
    </ligand>
</feature>
<organism evidence="8 9">
    <name type="scientific">Croceitalea rosinachiae</name>
    <dbReference type="NCBI Taxonomy" id="3075596"/>
    <lineage>
        <taxon>Bacteria</taxon>
        <taxon>Pseudomonadati</taxon>
        <taxon>Bacteroidota</taxon>
        <taxon>Flavobacteriia</taxon>
        <taxon>Flavobacteriales</taxon>
        <taxon>Flavobacteriaceae</taxon>
        <taxon>Croceitalea</taxon>
    </lineage>
</organism>
<keyword evidence="4 7" id="KW-0573">Peptidoglycan synthesis</keyword>